<name>A0ABU8KIK9_9HYPH</name>
<keyword evidence="2" id="KW-1185">Reference proteome</keyword>
<protein>
    <submittedName>
        <fullName evidence="1">Uncharacterized protein</fullName>
    </submittedName>
</protein>
<dbReference type="Proteomes" id="UP001366503">
    <property type="component" value="Unassembled WGS sequence"/>
</dbReference>
<comment type="caution">
    <text evidence="1">The sequence shown here is derived from an EMBL/GenBank/DDBJ whole genome shotgun (WGS) entry which is preliminary data.</text>
</comment>
<proteinExistence type="predicted"/>
<accession>A0ABU8KIK9</accession>
<reference evidence="1 2" key="1">
    <citation type="submission" date="2022-12" db="EMBL/GenBank/DDBJ databases">
        <authorList>
            <person name="Muema E."/>
        </authorList>
    </citation>
    <scope>NUCLEOTIDE SEQUENCE [LARGE SCALE GENOMIC DNA]</scope>
    <source>
        <strain evidence="2">1330</strain>
    </source>
</reference>
<dbReference type="EMBL" id="JAPYKO010000018">
    <property type="protein sequence ID" value="MEI9404966.1"/>
    <property type="molecule type" value="Genomic_DNA"/>
</dbReference>
<evidence type="ECO:0000313" key="2">
    <source>
        <dbReference type="Proteomes" id="UP001366503"/>
    </source>
</evidence>
<organism evidence="1 2">
    <name type="scientific">Mesorhizobium argentiipisi</name>
    <dbReference type="NCBI Taxonomy" id="3015175"/>
    <lineage>
        <taxon>Bacteria</taxon>
        <taxon>Pseudomonadati</taxon>
        <taxon>Pseudomonadota</taxon>
        <taxon>Alphaproteobacteria</taxon>
        <taxon>Hyphomicrobiales</taxon>
        <taxon>Phyllobacteriaceae</taxon>
        <taxon>Mesorhizobium</taxon>
    </lineage>
</organism>
<dbReference type="RefSeq" id="WP_337095198.1">
    <property type="nucleotide sequence ID" value="NZ_JAPYKO010000018.1"/>
</dbReference>
<gene>
    <name evidence="1" type="ORF">O7A05_22790</name>
</gene>
<evidence type="ECO:0000313" key="1">
    <source>
        <dbReference type="EMBL" id="MEI9404966.1"/>
    </source>
</evidence>
<sequence>MHEDSGKPLQSVDHLVSEMDHLFGYGHFAKPNKLILLMHERCSRTPSTARRN</sequence>